<reference evidence="2" key="1">
    <citation type="journal article" date="2023" name="G3 (Bethesda)">
        <title>Genome assembly and association tests identify interacting loci associated with vigor, precocity, and sex in interspecific pistachio rootstocks.</title>
        <authorList>
            <person name="Palmer W."/>
            <person name="Jacygrad E."/>
            <person name="Sagayaradj S."/>
            <person name="Cavanaugh K."/>
            <person name="Han R."/>
            <person name="Bertier L."/>
            <person name="Beede B."/>
            <person name="Kafkas S."/>
            <person name="Golino D."/>
            <person name="Preece J."/>
            <person name="Michelmore R."/>
        </authorList>
    </citation>
    <scope>NUCLEOTIDE SEQUENCE [LARGE SCALE GENOMIC DNA]</scope>
</reference>
<name>A0ACC0XTR8_9ROSI</name>
<dbReference type="Proteomes" id="UP001163603">
    <property type="component" value="Chromosome 11"/>
</dbReference>
<dbReference type="EMBL" id="CM047746">
    <property type="protein sequence ID" value="KAJ0021649.1"/>
    <property type="molecule type" value="Genomic_DNA"/>
</dbReference>
<sequence>MAAMAGAVPCVDPKEELYDPLSLAPPDVDKLNAAYLSIHGSAILGRPMWLKTSSLTPQA</sequence>
<keyword evidence="2" id="KW-1185">Reference proteome</keyword>
<gene>
    <name evidence="1" type="ORF">Pint_31087</name>
</gene>
<evidence type="ECO:0000313" key="2">
    <source>
        <dbReference type="Proteomes" id="UP001163603"/>
    </source>
</evidence>
<comment type="caution">
    <text evidence="1">The sequence shown here is derived from an EMBL/GenBank/DDBJ whole genome shotgun (WGS) entry which is preliminary data.</text>
</comment>
<protein>
    <submittedName>
        <fullName evidence="1">Uncharacterized protein</fullName>
    </submittedName>
</protein>
<evidence type="ECO:0000313" key="1">
    <source>
        <dbReference type="EMBL" id="KAJ0021649.1"/>
    </source>
</evidence>
<organism evidence="1 2">
    <name type="scientific">Pistacia integerrima</name>
    <dbReference type="NCBI Taxonomy" id="434235"/>
    <lineage>
        <taxon>Eukaryota</taxon>
        <taxon>Viridiplantae</taxon>
        <taxon>Streptophyta</taxon>
        <taxon>Embryophyta</taxon>
        <taxon>Tracheophyta</taxon>
        <taxon>Spermatophyta</taxon>
        <taxon>Magnoliopsida</taxon>
        <taxon>eudicotyledons</taxon>
        <taxon>Gunneridae</taxon>
        <taxon>Pentapetalae</taxon>
        <taxon>rosids</taxon>
        <taxon>malvids</taxon>
        <taxon>Sapindales</taxon>
        <taxon>Anacardiaceae</taxon>
        <taxon>Pistacia</taxon>
    </lineage>
</organism>
<accession>A0ACC0XTR8</accession>
<proteinExistence type="predicted"/>